<dbReference type="Pfam" id="PF05272">
    <property type="entry name" value="VapE-like_dom"/>
    <property type="match status" value="1"/>
</dbReference>
<name>A0ABV1GVB5_9BACT</name>
<feature type="compositionally biased region" description="Polar residues" evidence="1">
    <location>
        <begin position="1"/>
        <end position="12"/>
    </location>
</feature>
<dbReference type="PANTHER" id="PTHR34985">
    <property type="entry name" value="SLR0554 PROTEIN"/>
    <property type="match status" value="1"/>
</dbReference>
<evidence type="ECO:0000313" key="4">
    <source>
        <dbReference type="Proteomes" id="UP001460202"/>
    </source>
</evidence>
<dbReference type="SUPFAM" id="SSF52540">
    <property type="entry name" value="P-loop containing nucleoside triphosphate hydrolases"/>
    <property type="match status" value="1"/>
</dbReference>
<organism evidence="3 4">
    <name type="scientific">Alistipes intestinihominis</name>
    <dbReference type="NCBI Taxonomy" id="3133172"/>
    <lineage>
        <taxon>Bacteria</taxon>
        <taxon>Pseudomonadati</taxon>
        <taxon>Bacteroidota</taxon>
        <taxon>Bacteroidia</taxon>
        <taxon>Bacteroidales</taxon>
        <taxon>Rikenellaceae</taxon>
        <taxon>Alistipes</taxon>
    </lineage>
</organism>
<gene>
    <name evidence="3" type="ORF">WMO46_05260</name>
</gene>
<reference evidence="3 4" key="1">
    <citation type="submission" date="2024-03" db="EMBL/GenBank/DDBJ databases">
        <title>Human intestinal bacterial collection.</title>
        <authorList>
            <person name="Pauvert C."/>
            <person name="Hitch T.C.A."/>
            <person name="Clavel T."/>
        </authorList>
    </citation>
    <scope>NUCLEOTIDE SEQUENCE [LARGE SCALE GENOMIC DNA]</scope>
    <source>
        <strain evidence="3 4">CLA-KB-H122</strain>
    </source>
</reference>
<dbReference type="RefSeq" id="WP_349093948.1">
    <property type="nucleotide sequence ID" value="NZ_JBBMFL010000004.1"/>
</dbReference>
<accession>A0ABV1GVB5</accession>
<keyword evidence="4" id="KW-1185">Reference proteome</keyword>
<dbReference type="PANTHER" id="PTHR34985:SF1">
    <property type="entry name" value="SLR0554 PROTEIN"/>
    <property type="match status" value="1"/>
</dbReference>
<dbReference type="InterPro" id="IPR027417">
    <property type="entry name" value="P-loop_NTPase"/>
</dbReference>
<evidence type="ECO:0000256" key="1">
    <source>
        <dbReference type="SAM" id="MobiDB-lite"/>
    </source>
</evidence>
<feature type="region of interest" description="Disordered" evidence="1">
    <location>
        <begin position="1"/>
        <end position="24"/>
    </location>
</feature>
<proteinExistence type="predicted"/>
<evidence type="ECO:0000313" key="3">
    <source>
        <dbReference type="EMBL" id="MEQ2544354.1"/>
    </source>
</evidence>
<dbReference type="EMBL" id="JBBMFL010000004">
    <property type="protein sequence ID" value="MEQ2544354.1"/>
    <property type="molecule type" value="Genomic_DNA"/>
</dbReference>
<sequence>MYDLNQGPNLSTAPHGGITPDDSPAMDEMLQGVTPLTEVAPQPQGLQLKTTGGDTLIEQIELFLRARWIFRYNVVSNKAEFKLVKDPDAPFVEMRDFDYNSILRDLKYADLQCSMSTLRMILASKFMVEYDPYIEYTVNLPEYDGQTDYIEQLADTVATGNQVFWRRAFKKWFVAMTASWMQPEVVNHTALIMSGEQGIGKTTWLGNLIPAPLRKYVYAGMVNVRDKDSQVKLSECCVIIMDELENMSRNLDALKELITKRDIHIRRAYAFTHEHYTRRASFAGSINNKDFLHDITGNRRFLCFEAKQIDYKPFVDLDKAYAQAINLIQNGFQYWFSQDELSELEQNNEEFRAVIPEEEQLMAFYEPCTEDDTDAVFMLNTEILKNLLRLSGLRTLSEQKLGRVLKARKFIRIKRQGRYGYLIKAKTQEIPTT</sequence>
<feature type="domain" description="Virulence-associated protein E-like" evidence="2">
    <location>
        <begin position="142"/>
        <end position="352"/>
    </location>
</feature>
<comment type="caution">
    <text evidence="3">The sequence shown here is derived from an EMBL/GenBank/DDBJ whole genome shotgun (WGS) entry which is preliminary data.</text>
</comment>
<evidence type="ECO:0000259" key="2">
    <source>
        <dbReference type="Pfam" id="PF05272"/>
    </source>
</evidence>
<dbReference type="InterPro" id="IPR007936">
    <property type="entry name" value="VapE-like_dom"/>
</dbReference>
<dbReference type="Proteomes" id="UP001460202">
    <property type="component" value="Unassembled WGS sequence"/>
</dbReference>
<protein>
    <submittedName>
        <fullName evidence="3">VapE domain-containing protein</fullName>
    </submittedName>
</protein>